<dbReference type="Gene3D" id="2.80.10.50">
    <property type="match status" value="1"/>
</dbReference>
<evidence type="ECO:0000256" key="9">
    <source>
        <dbReference type="ARBA" id="ARBA00023034"/>
    </source>
</evidence>
<evidence type="ECO:0000256" key="15">
    <source>
        <dbReference type="SAM" id="MobiDB-lite"/>
    </source>
</evidence>
<dbReference type="GO" id="GO:0006493">
    <property type="term" value="P:protein O-linked glycosylation"/>
    <property type="evidence" value="ECO:0007669"/>
    <property type="project" value="TreeGrafter"/>
</dbReference>
<keyword evidence="12" id="KW-0325">Glycoprotein</keyword>
<evidence type="ECO:0000256" key="4">
    <source>
        <dbReference type="ARBA" id="ARBA00022692"/>
    </source>
</evidence>
<evidence type="ECO:0000256" key="12">
    <source>
        <dbReference type="ARBA" id="ARBA00023180"/>
    </source>
</evidence>
<dbReference type="FunFam" id="2.80.10.50:FF:000047">
    <property type="entry name" value="Polypeptide N-acetylgalactosaminyltransferase"/>
    <property type="match status" value="1"/>
</dbReference>
<dbReference type="InterPro" id="IPR000772">
    <property type="entry name" value="Ricin_B_lectin"/>
</dbReference>
<proteinExistence type="inferred from homology"/>
<dbReference type="PANTHER" id="PTHR11675">
    <property type="entry name" value="N-ACETYLGALACTOSAMINYLTRANSFERASE"/>
    <property type="match status" value="1"/>
</dbReference>
<dbReference type="InterPro" id="IPR045885">
    <property type="entry name" value="GalNAc-T"/>
</dbReference>
<evidence type="ECO:0000256" key="3">
    <source>
        <dbReference type="ARBA" id="ARBA00022679"/>
    </source>
</evidence>
<dbReference type="GO" id="GO:0000139">
    <property type="term" value="C:Golgi membrane"/>
    <property type="evidence" value="ECO:0007669"/>
    <property type="project" value="UniProtKB-SubCell"/>
</dbReference>
<feature type="region of interest" description="Disordered" evidence="15">
    <location>
        <begin position="132"/>
        <end position="164"/>
    </location>
</feature>
<comment type="similarity">
    <text evidence="2 13">Belongs to the glycosyltransferase 2 family. GalNAc-T subfamily.</text>
</comment>
<dbReference type="InterPro" id="IPR029044">
    <property type="entry name" value="Nucleotide-diphossugar_trans"/>
</dbReference>
<dbReference type="GO" id="GO:0030246">
    <property type="term" value="F:carbohydrate binding"/>
    <property type="evidence" value="ECO:0007669"/>
    <property type="project" value="UniProtKB-KW"/>
</dbReference>
<dbReference type="Proteomes" id="UP001186944">
    <property type="component" value="Unassembled WGS sequence"/>
</dbReference>
<evidence type="ECO:0000256" key="11">
    <source>
        <dbReference type="ARBA" id="ARBA00023157"/>
    </source>
</evidence>
<keyword evidence="3 13" id="KW-0808">Transferase</keyword>
<comment type="caution">
    <text evidence="17">The sequence shown here is derived from an EMBL/GenBank/DDBJ whole genome shotgun (WGS) entry which is preliminary data.</text>
</comment>
<gene>
    <name evidence="17" type="ORF">FSP39_011639</name>
</gene>
<feature type="domain" description="Ricin B lectin" evidence="16">
    <location>
        <begin position="750"/>
        <end position="873"/>
    </location>
</feature>
<feature type="transmembrane region" description="Helical" evidence="13">
    <location>
        <begin position="12"/>
        <end position="32"/>
    </location>
</feature>
<comment type="cofactor">
    <cofactor evidence="13">
        <name>Mn(2+)</name>
        <dbReference type="ChEBI" id="CHEBI:29035"/>
    </cofactor>
</comment>
<evidence type="ECO:0000256" key="8">
    <source>
        <dbReference type="ARBA" id="ARBA00022989"/>
    </source>
</evidence>
<keyword evidence="8 13" id="KW-1133">Transmembrane helix</keyword>
<dbReference type="GO" id="GO:0004653">
    <property type="term" value="F:polypeptide N-acetylgalactosaminyltransferase activity"/>
    <property type="evidence" value="ECO:0007669"/>
    <property type="project" value="TreeGrafter"/>
</dbReference>
<dbReference type="EC" id="2.4.1.-" evidence="13"/>
<dbReference type="AlphaFoldDB" id="A0AA89CDY7"/>
<dbReference type="CDD" id="cd02510">
    <property type="entry name" value="pp-GalNAc-T"/>
    <property type="match status" value="1"/>
</dbReference>
<dbReference type="InterPro" id="IPR035992">
    <property type="entry name" value="Ricin_B-like_lectins"/>
</dbReference>
<dbReference type="PROSITE" id="PS50231">
    <property type="entry name" value="RICIN_B_LECTIN"/>
    <property type="match status" value="1"/>
</dbReference>
<evidence type="ECO:0000256" key="2">
    <source>
        <dbReference type="ARBA" id="ARBA00005680"/>
    </source>
</evidence>
<evidence type="ECO:0000313" key="18">
    <source>
        <dbReference type="Proteomes" id="UP001186944"/>
    </source>
</evidence>
<keyword evidence="6 13" id="KW-0430">Lectin</keyword>
<evidence type="ECO:0000259" key="16">
    <source>
        <dbReference type="SMART" id="SM00458"/>
    </source>
</evidence>
<protein>
    <recommendedName>
        <fullName evidence="13">Polypeptide N-acetylgalactosaminyltransferase</fullName>
        <ecNumber evidence="13">2.4.1.-</ecNumber>
    </recommendedName>
    <alternativeName>
        <fullName evidence="13">Protein-UDP acetylgalactosaminyltransferase</fullName>
    </alternativeName>
</protein>
<keyword evidence="13" id="KW-0464">Manganese</keyword>
<evidence type="ECO:0000256" key="6">
    <source>
        <dbReference type="ARBA" id="ARBA00022734"/>
    </source>
</evidence>
<evidence type="ECO:0000256" key="10">
    <source>
        <dbReference type="ARBA" id="ARBA00023136"/>
    </source>
</evidence>
<keyword evidence="11 13" id="KW-1015">Disulfide bond</keyword>
<dbReference type="SMART" id="SM00458">
    <property type="entry name" value="RICIN"/>
    <property type="match status" value="1"/>
</dbReference>
<reference evidence="17" key="1">
    <citation type="submission" date="2019-08" db="EMBL/GenBank/DDBJ databases">
        <title>The improved chromosome-level genome for the pearl oyster Pinctada fucata martensii using PacBio sequencing and Hi-C.</title>
        <authorList>
            <person name="Zheng Z."/>
        </authorList>
    </citation>
    <scope>NUCLEOTIDE SEQUENCE</scope>
    <source>
        <strain evidence="17">ZZ-2019</strain>
        <tissue evidence="17">Adductor muscle</tissue>
    </source>
</reference>
<dbReference type="SUPFAM" id="SSF53448">
    <property type="entry name" value="Nucleotide-diphospho-sugar transferases"/>
    <property type="match status" value="2"/>
</dbReference>
<evidence type="ECO:0000256" key="13">
    <source>
        <dbReference type="RuleBase" id="RU361242"/>
    </source>
</evidence>
<dbReference type="Pfam" id="PF00652">
    <property type="entry name" value="Ricin_B_lectin"/>
    <property type="match status" value="1"/>
</dbReference>
<evidence type="ECO:0000256" key="1">
    <source>
        <dbReference type="ARBA" id="ARBA00004323"/>
    </source>
</evidence>
<dbReference type="PANTHER" id="PTHR11675:SF131">
    <property type="entry name" value="POLYPEPTIDE N-ACETYLGALACTOSAMINYLTRANSFERASE 9-RELATED"/>
    <property type="match status" value="1"/>
</dbReference>
<name>A0AA89CDY7_PINIB</name>
<dbReference type="Pfam" id="PF00535">
    <property type="entry name" value="Glycos_transf_2"/>
    <property type="match status" value="1"/>
</dbReference>
<keyword evidence="4 13" id="KW-0812">Transmembrane</keyword>
<comment type="subcellular location">
    <subcellularLocation>
        <location evidence="1 13">Golgi apparatus membrane</location>
        <topology evidence="1 13">Single-pass type II membrane protein</topology>
    </subcellularLocation>
</comment>
<organism evidence="17 18">
    <name type="scientific">Pinctada imbricata</name>
    <name type="common">Atlantic pearl-oyster</name>
    <name type="synonym">Pinctada martensii</name>
    <dbReference type="NCBI Taxonomy" id="66713"/>
    <lineage>
        <taxon>Eukaryota</taxon>
        <taxon>Metazoa</taxon>
        <taxon>Spiralia</taxon>
        <taxon>Lophotrochozoa</taxon>
        <taxon>Mollusca</taxon>
        <taxon>Bivalvia</taxon>
        <taxon>Autobranchia</taxon>
        <taxon>Pteriomorphia</taxon>
        <taxon>Pterioida</taxon>
        <taxon>Pterioidea</taxon>
        <taxon>Pteriidae</taxon>
        <taxon>Pinctada</taxon>
    </lineage>
</organism>
<feature type="coiled-coil region" evidence="14">
    <location>
        <begin position="92"/>
        <end position="128"/>
    </location>
</feature>
<keyword evidence="14" id="KW-0175">Coiled coil</keyword>
<sequence length="880" mass="102383">MASFFRRKKSLIFKFLIGIPAVYFLVVIALAYQGGSHDNRADIEKRNVEDKNRRNVLVEKPDHLQHLQNDRNHEHIHLGDSEKSAHDKKIHAEEQNEIFRKIEEERKRKAEEEERKQEEDKLKFIAKDKEKLPVRPPVDPNAPGEGGKAVVIDKDKLDPTERKKYDDGWQNNAFNQYASDMISLHRSLPDVRDEECKSVKYRDNLPDTSVVVCFHNEAWTVLLRTVHSIIDRSPPHLLKEVILVDDFSDMDHLKKPLEDYVAKLQKVKIVRTKQREGLIRARLLGYSVSTGTVLTYLDSHCECAEGGWLEPLLDRIAEDKSIVVCPVIDVIEDESFKYQYGSAKATSIGGFDWNMQFNWHAIPEYERKRREFKDFMPVRIGEGSHHVVTPVIDNISDDNLQFSWFTPEQVHVGKFSWDLIFNWMAIPKNLQKYRKSKIDPARWRIAEDERHVVCPVIDNIDSDTIQYNFTVTKYISVGKFTWDLGFNWMFVPQKTLKDLKTPNSPIRLGLVEVILMIIVECLGTIGFFNLTLNFTDLVSELSWIEPLLGRIAENKNHVVTPVIENIIDEDFSYQGTQPEGIFVGKFNWELTFDWMPIPDYIKSNMTARISPVRSPTMAGGLFSISREYFTYLGTYDPGMDIWGGENLELSFRIWMCGGTLEIIPCSHVGHIFRKRSPYKWRTGVNVVKKNSIRLAEVWMDDYKKYYYERFNYDLGDYGDVTERKKLRERLQCKSFDWFVKNIYPDLFVPGEAIASGEIRSKAKPMCVDSSVDSHNYHKPVNMWPCHNQGGNQYWMMSKNGEIRRDDGCLDYSGGENVIIYPCHGQKGNQEWIYREDNTVYHANTQKCMEVSLDGQKLTMKQCTGIDRQIWQWKRKMGGKS</sequence>
<keyword evidence="18" id="KW-1185">Reference proteome</keyword>
<evidence type="ECO:0000256" key="5">
    <source>
        <dbReference type="ARBA" id="ARBA00022723"/>
    </source>
</evidence>
<keyword evidence="13" id="KW-0328">Glycosyltransferase</keyword>
<dbReference type="Pfam" id="PF02709">
    <property type="entry name" value="Glyco_transf_7C"/>
    <property type="match status" value="1"/>
</dbReference>
<dbReference type="EMBL" id="VSWD01000001">
    <property type="protein sequence ID" value="KAK3108596.1"/>
    <property type="molecule type" value="Genomic_DNA"/>
</dbReference>
<evidence type="ECO:0000313" key="17">
    <source>
        <dbReference type="EMBL" id="KAK3108596.1"/>
    </source>
</evidence>
<dbReference type="InterPro" id="IPR001173">
    <property type="entry name" value="Glyco_trans_2-like"/>
</dbReference>
<evidence type="ECO:0000256" key="7">
    <source>
        <dbReference type="ARBA" id="ARBA00022968"/>
    </source>
</evidence>
<accession>A0AA89CDY7</accession>
<evidence type="ECO:0000256" key="14">
    <source>
        <dbReference type="SAM" id="Coils"/>
    </source>
</evidence>
<dbReference type="FunFam" id="3.90.550.10:FF:000195">
    <property type="entry name" value="Polypeptide N-acetylgalactosaminyltransferase like 6"/>
    <property type="match status" value="1"/>
</dbReference>
<keyword evidence="9 13" id="KW-0333">Golgi apparatus</keyword>
<dbReference type="SUPFAM" id="SSF50370">
    <property type="entry name" value="Ricin B-like lectins"/>
    <property type="match status" value="1"/>
</dbReference>
<dbReference type="Gene3D" id="3.90.550.10">
    <property type="entry name" value="Spore Coat Polysaccharide Biosynthesis Protein SpsA, Chain A"/>
    <property type="match status" value="4"/>
</dbReference>
<feature type="compositionally biased region" description="Basic and acidic residues" evidence="15">
    <location>
        <begin position="151"/>
        <end position="164"/>
    </location>
</feature>
<comment type="pathway">
    <text evidence="13">Protein modification; protein glycosylation.</text>
</comment>
<keyword evidence="10 13" id="KW-0472">Membrane</keyword>
<dbReference type="InterPro" id="IPR027791">
    <property type="entry name" value="Galactosyl_T_C"/>
</dbReference>
<dbReference type="GO" id="GO:0046872">
    <property type="term" value="F:metal ion binding"/>
    <property type="evidence" value="ECO:0007669"/>
    <property type="project" value="UniProtKB-KW"/>
</dbReference>
<dbReference type="CDD" id="cd23462">
    <property type="entry name" value="beta-trefoil_Ricin_Pgant9-like"/>
    <property type="match status" value="1"/>
</dbReference>
<keyword evidence="5" id="KW-0479">Metal-binding</keyword>
<keyword evidence="7" id="KW-0735">Signal-anchor</keyword>